<sequence precursor="true">MDMMRWSALVLLAAIGVLSPSAAFADPIVGQVDDFEDGTTQGWTVNFAGMAPPPADALPTVVSTGGPGGAADSFLMLTSLGGNGPGSRLSVGNLDPRWTGDYLAAGVRAITMDVNNFGSTELALRLAFEDPTAGPPSNVAFSTDALIVPTGSGWMTVTFLIGPGDLTAGLGDVDAALTGATLIRLYHSPDPNFPNPVSPIPAVVAQLGIDNIAVVPEPASLVLTVTGLIGLCSSIRRRRSS</sequence>
<keyword evidence="1" id="KW-0732">Signal</keyword>
<feature type="chain" id="PRO_5022023239" evidence="1">
    <location>
        <begin position="26"/>
        <end position="241"/>
    </location>
</feature>
<keyword evidence="3" id="KW-1185">Reference proteome</keyword>
<reference evidence="2 3" key="1">
    <citation type="submission" date="2019-02" db="EMBL/GenBank/DDBJ databases">
        <title>Deep-cultivation of Planctomycetes and their phenomic and genomic characterization uncovers novel biology.</title>
        <authorList>
            <person name="Wiegand S."/>
            <person name="Jogler M."/>
            <person name="Boedeker C."/>
            <person name="Pinto D."/>
            <person name="Vollmers J."/>
            <person name="Rivas-Marin E."/>
            <person name="Kohn T."/>
            <person name="Peeters S.H."/>
            <person name="Heuer A."/>
            <person name="Rast P."/>
            <person name="Oberbeckmann S."/>
            <person name="Bunk B."/>
            <person name="Jeske O."/>
            <person name="Meyerdierks A."/>
            <person name="Storesund J.E."/>
            <person name="Kallscheuer N."/>
            <person name="Luecker S."/>
            <person name="Lage O.M."/>
            <person name="Pohl T."/>
            <person name="Merkel B.J."/>
            <person name="Hornburger P."/>
            <person name="Mueller R.-W."/>
            <person name="Bruemmer F."/>
            <person name="Labrenz M."/>
            <person name="Spormann A.M."/>
            <person name="Op den Camp H."/>
            <person name="Overmann J."/>
            <person name="Amann R."/>
            <person name="Jetten M.S.M."/>
            <person name="Mascher T."/>
            <person name="Medema M.H."/>
            <person name="Devos D.P."/>
            <person name="Kaster A.-K."/>
            <person name="Ovreas L."/>
            <person name="Rohde M."/>
            <person name="Galperin M.Y."/>
            <person name="Jogler C."/>
        </authorList>
    </citation>
    <scope>NUCLEOTIDE SEQUENCE [LARGE SCALE GENOMIC DNA]</scope>
    <source>
        <strain evidence="2 3">ElP</strain>
    </source>
</reference>
<dbReference type="RefSeq" id="WP_145268335.1">
    <property type="nucleotide sequence ID" value="NZ_CP036426.1"/>
</dbReference>
<organism evidence="2 3">
    <name type="scientific">Tautonia plasticadhaerens</name>
    <dbReference type="NCBI Taxonomy" id="2527974"/>
    <lineage>
        <taxon>Bacteria</taxon>
        <taxon>Pseudomonadati</taxon>
        <taxon>Planctomycetota</taxon>
        <taxon>Planctomycetia</taxon>
        <taxon>Isosphaerales</taxon>
        <taxon>Isosphaeraceae</taxon>
        <taxon>Tautonia</taxon>
    </lineage>
</organism>
<dbReference type="EMBL" id="CP036426">
    <property type="protein sequence ID" value="QDV33874.1"/>
    <property type="molecule type" value="Genomic_DNA"/>
</dbReference>
<protein>
    <submittedName>
        <fullName evidence="2">PEP-CTERM motif protein</fullName>
    </submittedName>
</protein>
<dbReference type="AlphaFoldDB" id="A0A518GZ36"/>
<gene>
    <name evidence="2" type="ORF">ElP_17540</name>
</gene>
<evidence type="ECO:0000313" key="3">
    <source>
        <dbReference type="Proteomes" id="UP000317835"/>
    </source>
</evidence>
<feature type="signal peptide" evidence="1">
    <location>
        <begin position="1"/>
        <end position="25"/>
    </location>
</feature>
<evidence type="ECO:0000313" key="2">
    <source>
        <dbReference type="EMBL" id="QDV33874.1"/>
    </source>
</evidence>
<dbReference type="Proteomes" id="UP000317835">
    <property type="component" value="Chromosome"/>
</dbReference>
<dbReference type="KEGG" id="tpla:ElP_17540"/>
<dbReference type="InterPro" id="IPR013424">
    <property type="entry name" value="Ice-binding_C"/>
</dbReference>
<name>A0A518GZ36_9BACT</name>
<accession>A0A518GZ36</accession>
<dbReference type="NCBIfam" id="TIGR02595">
    <property type="entry name" value="PEP_CTERM"/>
    <property type="match status" value="1"/>
</dbReference>
<dbReference type="OrthoDB" id="280504at2"/>
<proteinExistence type="predicted"/>
<evidence type="ECO:0000256" key="1">
    <source>
        <dbReference type="SAM" id="SignalP"/>
    </source>
</evidence>